<organism evidence="4 5">
    <name type="scientific">Candidatus Gottesmanbacteria bacterium GW2011_GWA2_41_12</name>
    <dbReference type="NCBI Taxonomy" id="1618440"/>
    <lineage>
        <taxon>Bacteria</taxon>
        <taxon>Candidatus Gottesmaniibacteriota</taxon>
    </lineage>
</organism>
<dbReference type="Pfam" id="PF03816">
    <property type="entry name" value="LytR_cpsA_psr"/>
    <property type="match status" value="1"/>
</dbReference>
<dbReference type="EMBL" id="LCAJ01000001">
    <property type="protein sequence ID" value="KKR88626.1"/>
    <property type="molecule type" value="Genomic_DNA"/>
</dbReference>
<evidence type="ECO:0000259" key="3">
    <source>
        <dbReference type="Pfam" id="PF03816"/>
    </source>
</evidence>
<gene>
    <name evidence="4" type="ORF">UU37_C0001G0045</name>
</gene>
<dbReference type="AlphaFoldDB" id="A0A0G0UM84"/>
<dbReference type="InterPro" id="IPR050922">
    <property type="entry name" value="LytR/CpsA/Psr_CW_biosynth"/>
</dbReference>
<feature type="transmembrane region" description="Helical" evidence="2">
    <location>
        <begin position="21"/>
        <end position="42"/>
    </location>
</feature>
<evidence type="ECO:0000256" key="2">
    <source>
        <dbReference type="SAM" id="Phobius"/>
    </source>
</evidence>
<name>A0A0G0UM84_9BACT</name>
<proteinExistence type="inferred from homology"/>
<feature type="domain" description="Cell envelope-related transcriptional attenuator" evidence="3">
    <location>
        <begin position="98"/>
        <end position="279"/>
    </location>
</feature>
<evidence type="ECO:0000313" key="4">
    <source>
        <dbReference type="EMBL" id="KKR88626.1"/>
    </source>
</evidence>
<sequence>MTRKNLPRLSQMLHKRKFLKFLPLFRTAIVSVVVLVLVFYLLQLLSKMNKFLTDNNINKNTVAEFMGKKDGTLKSSNGRVNIVVLGVGGGDHEGPDLTDSMMMLSIDIIRNTADMISIPRDLWLTSIKGRINTAYTIGEEKKKGGGLILAKASIEEVIGQPVHYGLLIDFSGFRKLVDTVGGVDLKVEEAFDDADYPIPGKEKDDCGKKITPEEMAEEANHETFPCRFQLVHFDIGQQNMNGEQALKFVRSRHATGDEGTDFARSKRQQKVMIALKDKILHSNFLDLNKMKSTFKAFDDATDTDMTLGEMMVLGKYALNINNSSIRKINLEMEDKIEGKKGFLLNPPVDKFGGAWVLIPRKGEDNFQEIHTFINCKFSDPNCGLNP</sequence>
<dbReference type="PANTHER" id="PTHR33392">
    <property type="entry name" value="POLYISOPRENYL-TEICHOIC ACID--PEPTIDOGLYCAN TEICHOIC ACID TRANSFERASE TAGU"/>
    <property type="match status" value="1"/>
</dbReference>
<dbReference type="Gene3D" id="3.40.630.190">
    <property type="entry name" value="LCP protein"/>
    <property type="match status" value="1"/>
</dbReference>
<comment type="caution">
    <text evidence="4">The sequence shown here is derived from an EMBL/GenBank/DDBJ whole genome shotgun (WGS) entry which is preliminary data.</text>
</comment>
<keyword evidence="2" id="KW-0812">Transmembrane</keyword>
<evidence type="ECO:0000256" key="1">
    <source>
        <dbReference type="ARBA" id="ARBA00006068"/>
    </source>
</evidence>
<dbReference type="Proteomes" id="UP000033908">
    <property type="component" value="Unassembled WGS sequence"/>
</dbReference>
<protein>
    <submittedName>
        <fullName evidence="4">Cell envelope-related transcriptional attenuator</fullName>
    </submittedName>
</protein>
<reference evidence="4 5" key="1">
    <citation type="journal article" date="2015" name="Nature">
        <title>rRNA introns, odd ribosomes, and small enigmatic genomes across a large radiation of phyla.</title>
        <authorList>
            <person name="Brown C.T."/>
            <person name="Hug L.A."/>
            <person name="Thomas B.C."/>
            <person name="Sharon I."/>
            <person name="Castelle C.J."/>
            <person name="Singh A."/>
            <person name="Wilkins M.J."/>
            <person name="Williams K.H."/>
            <person name="Banfield J.F."/>
        </authorList>
    </citation>
    <scope>NUCLEOTIDE SEQUENCE [LARGE SCALE GENOMIC DNA]</scope>
</reference>
<comment type="similarity">
    <text evidence="1">Belongs to the LytR/CpsA/Psr (LCP) family.</text>
</comment>
<keyword evidence="2" id="KW-0472">Membrane</keyword>
<keyword evidence="2" id="KW-1133">Transmembrane helix</keyword>
<dbReference type="PANTHER" id="PTHR33392:SF6">
    <property type="entry name" value="POLYISOPRENYL-TEICHOIC ACID--PEPTIDOGLYCAN TEICHOIC ACID TRANSFERASE TAGU"/>
    <property type="match status" value="1"/>
</dbReference>
<accession>A0A0G0UM84</accession>
<dbReference type="InterPro" id="IPR004474">
    <property type="entry name" value="LytR_CpsA_psr"/>
</dbReference>
<evidence type="ECO:0000313" key="5">
    <source>
        <dbReference type="Proteomes" id="UP000033908"/>
    </source>
</evidence>